<dbReference type="NCBIfam" id="TIGR00242">
    <property type="entry name" value="division/cell wall cluster transcriptional repressor MraZ"/>
    <property type="match status" value="1"/>
</dbReference>
<dbReference type="GO" id="GO:0009295">
    <property type="term" value="C:nucleoid"/>
    <property type="evidence" value="ECO:0007669"/>
    <property type="project" value="UniProtKB-SubCell"/>
</dbReference>
<evidence type="ECO:0000256" key="3">
    <source>
        <dbReference type="ARBA" id="ARBA00022737"/>
    </source>
</evidence>
<name>A0A1H7HXL0_RUMAL</name>
<dbReference type="CDD" id="cd16320">
    <property type="entry name" value="MraZ_N"/>
    <property type="match status" value="1"/>
</dbReference>
<keyword evidence="3" id="KW-0677">Repeat</keyword>
<accession>A0A1H7HXL0</accession>
<keyword evidence="5 7" id="KW-0238">DNA-binding</keyword>
<evidence type="ECO:0000256" key="6">
    <source>
        <dbReference type="ARBA" id="ARBA00023163"/>
    </source>
</evidence>
<evidence type="ECO:0000256" key="1">
    <source>
        <dbReference type="ARBA" id="ARBA00013860"/>
    </source>
</evidence>
<evidence type="ECO:0000313" key="9">
    <source>
        <dbReference type="EMBL" id="SEK55036.1"/>
    </source>
</evidence>
<dbReference type="HAMAP" id="MF_01008">
    <property type="entry name" value="MraZ"/>
    <property type="match status" value="1"/>
</dbReference>
<dbReference type="GO" id="GO:0003700">
    <property type="term" value="F:DNA-binding transcription factor activity"/>
    <property type="evidence" value="ECO:0007669"/>
    <property type="project" value="UniProtKB-UniRule"/>
</dbReference>
<feature type="domain" description="SpoVT-AbrB" evidence="8">
    <location>
        <begin position="78"/>
        <end position="121"/>
    </location>
</feature>
<comment type="subunit">
    <text evidence="7">Forms oligomers.</text>
</comment>
<feature type="domain" description="SpoVT-AbrB" evidence="8">
    <location>
        <begin position="9"/>
        <end position="51"/>
    </location>
</feature>
<keyword evidence="4 7" id="KW-0805">Transcription regulation</keyword>
<dbReference type="InterPro" id="IPR007159">
    <property type="entry name" value="SpoVT-AbrB_dom"/>
</dbReference>
<dbReference type="InterPro" id="IPR003444">
    <property type="entry name" value="MraZ"/>
</dbReference>
<dbReference type="PROSITE" id="PS51740">
    <property type="entry name" value="SPOVT_ABRB"/>
    <property type="match status" value="2"/>
</dbReference>
<dbReference type="EMBL" id="FOAT01000003">
    <property type="protein sequence ID" value="SEK55036.1"/>
    <property type="molecule type" value="Genomic_DNA"/>
</dbReference>
<protein>
    <recommendedName>
        <fullName evidence="1 7">Transcriptional regulator MraZ</fullName>
    </recommendedName>
</protein>
<dbReference type="AlphaFoldDB" id="A0A1H7HXL0"/>
<dbReference type="RefSeq" id="WP_242940166.1">
    <property type="nucleotide sequence ID" value="NZ_FOAT01000003.1"/>
</dbReference>
<keyword evidence="2 7" id="KW-0963">Cytoplasm</keyword>
<evidence type="ECO:0000256" key="2">
    <source>
        <dbReference type="ARBA" id="ARBA00022490"/>
    </source>
</evidence>
<dbReference type="SUPFAM" id="SSF89447">
    <property type="entry name" value="AbrB/MazE/MraZ-like"/>
    <property type="match status" value="1"/>
</dbReference>
<dbReference type="CDD" id="cd16321">
    <property type="entry name" value="MraZ_C"/>
    <property type="match status" value="1"/>
</dbReference>
<evidence type="ECO:0000256" key="7">
    <source>
        <dbReference type="HAMAP-Rule" id="MF_01008"/>
    </source>
</evidence>
<comment type="similarity">
    <text evidence="7">Belongs to the MraZ family.</text>
</comment>
<dbReference type="InterPro" id="IPR035644">
    <property type="entry name" value="MraZ_C"/>
</dbReference>
<dbReference type="GO" id="GO:0000976">
    <property type="term" value="F:transcription cis-regulatory region binding"/>
    <property type="evidence" value="ECO:0007669"/>
    <property type="project" value="TreeGrafter"/>
</dbReference>
<evidence type="ECO:0000256" key="4">
    <source>
        <dbReference type="ARBA" id="ARBA00023015"/>
    </source>
</evidence>
<proteinExistence type="inferred from homology"/>
<dbReference type="PANTHER" id="PTHR34701:SF1">
    <property type="entry name" value="TRANSCRIPTIONAL REGULATOR MRAZ"/>
    <property type="match status" value="1"/>
</dbReference>
<dbReference type="PANTHER" id="PTHR34701">
    <property type="entry name" value="TRANSCRIPTIONAL REGULATOR MRAZ"/>
    <property type="match status" value="1"/>
</dbReference>
<dbReference type="InterPro" id="IPR035642">
    <property type="entry name" value="MraZ_N"/>
</dbReference>
<evidence type="ECO:0000259" key="8">
    <source>
        <dbReference type="PROSITE" id="PS51740"/>
    </source>
</evidence>
<dbReference type="Proteomes" id="UP000186015">
    <property type="component" value="Unassembled WGS sequence"/>
</dbReference>
<dbReference type="InterPro" id="IPR037914">
    <property type="entry name" value="SpoVT-AbrB_sf"/>
</dbReference>
<dbReference type="GO" id="GO:0005737">
    <property type="term" value="C:cytoplasm"/>
    <property type="evidence" value="ECO:0007669"/>
    <property type="project" value="UniProtKB-UniRule"/>
</dbReference>
<dbReference type="InterPro" id="IPR020603">
    <property type="entry name" value="MraZ_dom"/>
</dbReference>
<dbReference type="InterPro" id="IPR038619">
    <property type="entry name" value="MraZ_sf"/>
</dbReference>
<sequence length="143" mass="16341">MALKTLMGTYNQSMDVKGRMSFPAKFREIIGERFIVTRGIDHCLLVFSPEDFDRLNEKFREMPLASGRDIIRFFTGSAIEAEADKQGRILVPQPLRDWAGLEKEVIVMGLTDRCEIWDKCKWEERSAKLDDEALLTALEGVGI</sequence>
<reference evidence="9 10" key="1">
    <citation type="submission" date="2016-10" db="EMBL/GenBank/DDBJ databases">
        <authorList>
            <person name="de Groot N.N."/>
        </authorList>
    </citation>
    <scope>NUCLEOTIDE SEQUENCE [LARGE SCALE GENOMIC DNA]</scope>
    <source>
        <strain evidence="9 10">KH2T6</strain>
    </source>
</reference>
<dbReference type="Pfam" id="PF02381">
    <property type="entry name" value="MraZ"/>
    <property type="match status" value="2"/>
</dbReference>
<comment type="subcellular location">
    <subcellularLocation>
        <location evidence="7">Cytoplasm</location>
        <location evidence="7">Nucleoid</location>
    </subcellularLocation>
</comment>
<gene>
    <name evidence="7" type="primary">mraZ</name>
    <name evidence="9" type="ORF">SAMN05216469_103144</name>
</gene>
<dbReference type="GO" id="GO:2000143">
    <property type="term" value="P:negative regulation of DNA-templated transcription initiation"/>
    <property type="evidence" value="ECO:0007669"/>
    <property type="project" value="TreeGrafter"/>
</dbReference>
<organism evidence="9 10">
    <name type="scientific">Ruminococcus albus</name>
    <dbReference type="NCBI Taxonomy" id="1264"/>
    <lineage>
        <taxon>Bacteria</taxon>
        <taxon>Bacillati</taxon>
        <taxon>Bacillota</taxon>
        <taxon>Clostridia</taxon>
        <taxon>Eubacteriales</taxon>
        <taxon>Oscillospiraceae</taxon>
        <taxon>Ruminococcus</taxon>
    </lineage>
</organism>
<evidence type="ECO:0000313" key="10">
    <source>
        <dbReference type="Proteomes" id="UP000186015"/>
    </source>
</evidence>
<evidence type="ECO:0000256" key="5">
    <source>
        <dbReference type="ARBA" id="ARBA00023125"/>
    </source>
</evidence>
<keyword evidence="6 7" id="KW-0804">Transcription</keyword>
<dbReference type="Gene3D" id="3.40.1550.20">
    <property type="entry name" value="Transcriptional regulator MraZ domain"/>
    <property type="match status" value="1"/>
</dbReference>